<dbReference type="STRING" id="1555112.LIP_2138"/>
<dbReference type="KEGG" id="lpil:LIP_2138"/>
<dbReference type="SUPFAM" id="SSF53850">
    <property type="entry name" value="Periplasmic binding protein-like II"/>
    <property type="match status" value="1"/>
</dbReference>
<dbReference type="Proteomes" id="UP000065807">
    <property type="component" value="Chromosome"/>
</dbReference>
<keyword evidence="4" id="KW-1185">Reference proteome</keyword>
<dbReference type="InterPro" id="IPR039424">
    <property type="entry name" value="SBP_5"/>
</dbReference>
<dbReference type="GO" id="GO:0030288">
    <property type="term" value="C:outer membrane-bounded periplasmic space"/>
    <property type="evidence" value="ECO:0007669"/>
    <property type="project" value="TreeGrafter"/>
</dbReference>
<dbReference type="PIRSF" id="PIRSF002741">
    <property type="entry name" value="MppA"/>
    <property type="match status" value="1"/>
</dbReference>
<dbReference type="RefSeq" id="WP_068137633.1">
    <property type="nucleotide sequence ID" value="NZ_AP014924.1"/>
</dbReference>
<reference evidence="4" key="1">
    <citation type="submission" date="2015-07" db="EMBL/GenBank/DDBJ databases">
        <title>Complete genome sequence and phylogenetic analysis of Limnochorda pilosa.</title>
        <authorList>
            <person name="Watanabe M."/>
            <person name="Kojima H."/>
            <person name="Fukui M."/>
        </authorList>
    </citation>
    <scope>NUCLEOTIDE SEQUENCE [LARGE SCALE GENOMIC DNA]</scope>
    <source>
        <strain evidence="4">HC45</strain>
    </source>
</reference>
<dbReference type="AlphaFoldDB" id="A0A0K2SMC0"/>
<dbReference type="CDD" id="cd08512">
    <property type="entry name" value="PBP2_NikA_DppA_OppA_like_7"/>
    <property type="match status" value="1"/>
</dbReference>
<dbReference type="GO" id="GO:0043190">
    <property type="term" value="C:ATP-binding cassette (ABC) transporter complex"/>
    <property type="evidence" value="ECO:0007669"/>
    <property type="project" value="InterPro"/>
</dbReference>
<evidence type="ECO:0000256" key="1">
    <source>
        <dbReference type="ARBA" id="ARBA00022729"/>
    </source>
</evidence>
<evidence type="ECO:0000313" key="4">
    <source>
        <dbReference type="Proteomes" id="UP000065807"/>
    </source>
</evidence>
<reference evidence="4" key="2">
    <citation type="journal article" date="2016" name="Int. J. Syst. Evol. Microbiol.">
        <title>Complete genome sequence and cell structure of Limnochorda pilosa, a Gram-negative spore-former within the phylum Firmicutes.</title>
        <authorList>
            <person name="Watanabe M."/>
            <person name="Kojima H."/>
            <person name="Fukui M."/>
        </authorList>
    </citation>
    <scope>NUCLEOTIDE SEQUENCE [LARGE SCALE GENOMIC DNA]</scope>
    <source>
        <strain evidence="4">HC45</strain>
    </source>
</reference>
<name>A0A0K2SMC0_LIMPI</name>
<dbReference type="PATRIC" id="fig|1555112.3.peg.2180"/>
<dbReference type="GO" id="GO:1904680">
    <property type="term" value="F:peptide transmembrane transporter activity"/>
    <property type="evidence" value="ECO:0007669"/>
    <property type="project" value="TreeGrafter"/>
</dbReference>
<feature type="domain" description="Solute-binding protein family 5" evidence="2">
    <location>
        <begin position="47"/>
        <end position="405"/>
    </location>
</feature>
<dbReference type="GO" id="GO:0042938">
    <property type="term" value="P:dipeptide transport"/>
    <property type="evidence" value="ECO:0007669"/>
    <property type="project" value="TreeGrafter"/>
</dbReference>
<dbReference type="Pfam" id="PF00496">
    <property type="entry name" value="SBP_bac_5"/>
    <property type="match status" value="1"/>
</dbReference>
<sequence length="489" mass="55162">MLVIGIAGDVDNLDPAVTMTNRSWAVTYPAYRRLVRYRVENGVGTTEVEGDLATGWDVSEDGRVWTFILRQNARFADGTPVDAGAVAYRFQRLLAVGQGPADAFPTLEKVEALDDWTVRFTLSDPFAPFLFTLANNGASIVHPKAAEHEQDGDLARGYLAEHTLGSGPYQLERWQKDQQLRLVPNPYYDGPKPAFDLVLFQVIQDPSARRLQLERGDIDIAEALPLDQLDRLKGAAGVRVEEHPSFRVTYLYLNNLRPPLDDVRVRQAISYAVDYQGLIDGVMLGNAVQMRGPVPQGMWSHDPELFQYTRDMDRARALLEGAGLGGGLTLGYLYTPVYPEWEQIGLALQAQLAELGIRMELEPLAYATMRARLDEGEFDIAVGNWTPDFADPYMFMNYWFDSANGGLAGNRSFFSDARVDRLVRQAAVETDVQERTRLYREAQRIAVEEAAYVYLYQQRYQVAMREAVQGYVFNPMLLDIYNIDTMSKR</sequence>
<dbReference type="InterPro" id="IPR000914">
    <property type="entry name" value="SBP_5_dom"/>
</dbReference>
<dbReference type="PANTHER" id="PTHR30290">
    <property type="entry name" value="PERIPLASMIC BINDING COMPONENT OF ABC TRANSPORTER"/>
    <property type="match status" value="1"/>
</dbReference>
<evidence type="ECO:0000259" key="2">
    <source>
        <dbReference type="Pfam" id="PF00496"/>
    </source>
</evidence>
<protein>
    <submittedName>
        <fullName evidence="3">Peptide ABC transporter substrate-binding protein</fullName>
    </submittedName>
</protein>
<accession>A0A0K2SMC0</accession>
<gene>
    <name evidence="3" type="ORF">LIP_2138</name>
</gene>
<keyword evidence="1" id="KW-0732">Signal</keyword>
<dbReference type="Gene3D" id="3.40.190.10">
    <property type="entry name" value="Periplasmic binding protein-like II"/>
    <property type="match status" value="1"/>
</dbReference>
<organism evidence="3 4">
    <name type="scientific">Limnochorda pilosa</name>
    <dbReference type="NCBI Taxonomy" id="1555112"/>
    <lineage>
        <taxon>Bacteria</taxon>
        <taxon>Bacillati</taxon>
        <taxon>Bacillota</taxon>
        <taxon>Limnochordia</taxon>
        <taxon>Limnochordales</taxon>
        <taxon>Limnochordaceae</taxon>
        <taxon>Limnochorda</taxon>
    </lineage>
</organism>
<dbReference type="PANTHER" id="PTHR30290:SF38">
    <property type="entry name" value="D,D-DIPEPTIDE-BINDING PERIPLASMIC PROTEIN DDPA-RELATED"/>
    <property type="match status" value="1"/>
</dbReference>
<evidence type="ECO:0000313" key="3">
    <source>
        <dbReference type="EMBL" id="BAS27979.1"/>
    </source>
</evidence>
<dbReference type="Gene3D" id="3.90.76.10">
    <property type="entry name" value="Dipeptide-binding Protein, Domain 1"/>
    <property type="match status" value="1"/>
</dbReference>
<dbReference type="EMBL" id="AP014924">
    <property type="protein sequence ID" value="BAS27979.1"/>
    <property type="molecule type" value="Genomic_DNA"/>
</dbReference>
<dbReference type="Gene3D" id="3.10.105.10">
    <property type="entry name" value="Dipeptide-binding Protein, Domain 3"/>
    <property type="match status" value="1"/>
</dbReference>
<dbReference type="InterPro" id="IPR030678">
    <property type="entry name" value="Peptide/Ni-bd"/>
</dbReference>
<proteinExistence type="predicted"/>